<dbReference type="AlphaFoldDB" id="A0A4V3QYF2"/>
<evidence type="ECO:0000313" key="3">
    <source>
        <dbReference type="Proteomes" id="UP000306147"/>
    </source>
</evidence>
<dbReference type="OrthoDB" id="7595119at2"/>
<reference evidence="2 3" key="1">
    <citation type="submission" date="2019-04" db="EMBL/GenBank/DDBJ databases">
        <title>Sphingomonas psychrotolerans sp. nov., isolated from soil in the Tianshan Mountains, Xinjiang, China.</title>
        <authorList>
            <person name="Luo Y."/>
            <person name="Sheng H."/>
        </authorList>
    </citation>
    <scope>NUCLEOTIDE SEQUENCE [LARGE SCALE GENOMIC DNA]</scope>
    <source>
        <strain evidence="2 3">ZFGT-11</strain>
    </source>
</reference>
<feature type="signal peptide" evidence="1">
    <location>
        <begin position="1"/>
        <end position="25"/>
    </location>
</feature>
<evidence type="ECO:0008006" key="4">
    <source>
        <dbReference type="Google" id="ProtNLM"/>
    </source>
</evidence>
<proteinExistence type="predicted"/>
<dbReference type="EMBL" id="SRXT01000007">
    <property type="protein sequence ID" value="TGX50152.1"/>
    <property type="molecule type" value="Genomic_DNA"/>
</dbReference>
<evidence type="ECO:0000256" key="1">
    <source>
        <dbReference type="SAM" id="SignalP"/>
    </source>
</evidence>
<keyword evidence="1" id="KW-0732">Signal</keyword>
<protein>
    <recommendedName>
        <fullName evidence="4">DUF3617 family protein</fullName>
    </recommendedName>
</protein>
<feature type="chain" id="PRO_5020930490" description="DUF3617 family protein" evidence="1">
    <location>
        <begin position="26"/>
        <end position="134"/>
    </location>
</feature>
<dbReference type="Proteomes" id="UP000306147">
    <property type="component" value="Unassembled WGS sequence"/>
</dbReference>
<organism evidence="2 3">
    <name type="scientific">Sphingomonas gei</name>
    <dbReference type="NCBI Taxonomy" id="1395960"/>
    <lineage>
        <taxon>Bacteria</taxon>
        <taxon>Pseudomonadati</taxon>
        <taxon>Pseudomonadota</taxon>
        <taxon>Alphaproteobacteria</taxon>
        <taxon>Sphingomonadales</taxon>
        <taxon>Sphingomonadaceae</taxon>
        <taxon>Sphingomonas</taxon>
    </lineage>
</organism>
<accession>A0A4V3QYF2</accession>
<sequence>MVLKRLMRPMILGALLLFGAAGAPAQRSAAPNALGGLEHGQWQLKSGEGEVRRLCLGNPATLIQIMHGNSQCEHFVMENTHRSATVRYTCPSHGHGRTTISLDTPRVVNIETQGVANGAPFSERFEGRRIGACS</sequence>
<comment type="caution">
    <text evidence="2">The sequence shown here is derived from an EMBL/GenBank/DDBJ whole genome shotgun (WGS) entry which is preliminary data.</text>
</comment>
<evidence type="ECO:0000313" key="2">
    <source>
        <dbReference type="EMBL" id="TGX50152.1"/>
    </source>
</evidence>
<keyword evidence="3" id="KW-1185">Reference proteome</keyword>
<gene>
    <name evidence="2" type="ORF">E5A73_17160</name>
</gene>
<name>A0A4V3QYF2_9SPHN</name>
<dbReference type="RefSeq" id="WP_135965079.1">
    <property type="nucleotide sequence ID" value="NZ_SRXT01000007.1"/>
</dbReference>